<feature type="domain" description="HTH luxR-type" evidence="4">
    <location>
        <begin position="33"/>
        <end position="98"/>
    </location>
</feature>
<keyword evidence="6" id="KW-1185">Reference proteome</keyword>
<accession>A0ABU3FN50</accession>
<dbReference type="PANTHER" id="PTHR44688">
    <property type="entry name" value="DNA-BINDING TRANSCRIPTIONAL ACTIVATOR DEVR_DOSR"/>
    <property type="match status" value="1"/>
</dbReference>
<name>A0ABU3FN50_9ENTE</name>
<gene>
    <name evidence="5" type="ORF">P7H59_01230</name>
</gene>
<dbReference type="EMBL" id="JARQBN010000001">
    <property type="protein sequence ID" value="MDT2827068.1"/>
    <property type="molecule type" value="Genomic_DNA"/>
</dbReference>
<evidence type="ECO:0000256" key="3">
    <source>
        <dbReference type="ARBA" id="ARBA00023163"/>
    </source>
</evidence>
<dbReference type="Proteomes" id="UP001265301">
    <property type="component" value="Unassembled WGS sequence"/>
</dbReference>
<proteinExistence type="predicted"/>
<dbReference type="CDD" id="cd06170">
    <property type="entry name" value="LuxR_C_like"/>
    <property type="match status" value="1"/>
</dbReference>
<dbReference type="Pfam" id="PF00196">
    <property type="entry name" value="GerE"/>
    <property type="match status" value="1"/>
</dbReference>
<evidence type="ECO:0000256" key="1">
    <source>
        <dbReference type="ARBA" id="ARBA00023015"/>
    </source>
</evidence>
<dbReference type="InterPro" id="IPR000792">
    <property type="entry name" value="Tscrpt_reg_LuxR_C"/>
</dbReference>
<keyword evidence="1" id="KW-0805">Transcription regulation</keyword>
<evidence type="ECO:0000313" key="6">
    <source>
        <dbReference type="Proteomes" id="UP001265301"/>
    </source>
</evidence>
<dbReference type="InterPro" id="IPR016032">
    <property type="entry name" value="Sig_transdc_resp-reg_C-effctor"/>
</dbReference>
<keyword evidence="3" id="KW-0804">Transcription</keyword>
<comment type="caution">
    <text evidence="5">The sequence shown here is derived from an EMBL/GenBank/DDBJ whole genome shotgun (WGS) entry which is preliminary data.</text>
</comment>
<dbReference type="PANTHER" id="PTHR44688:SF16">
    <property type="entry name" value="DNA-BINDING TRANSCRIPTIONAL ACTIVATOR DEVR_DOSR"/>
    <property type="match status" value="1"/>
</dbReference>
<organism evidence="5 6">
    <name type="scientific">Enterococcus viikkiensis</name>
    <dbReference type="NCBI Taxonomy" id="930854"/>
    <lineage>
        <taxon>Bacteria</taxon>
        <taxon>Bacillati</taxon>
        <taxon>Bacillota</taxon>
        <taxon>Bacilli</taxon>
        <taxon>Lactobacillales</taxon>
        <taxon>Enterococcaceae</taxon>
        <taxon>Enterococcus</taxon>
    </lineage>
</organism>
<dbReference type="Gene3D" id="1.10.10.10">
    <property type="entry name" value="Winged helix-like DNA-binding domain superfamily/Winged helix DNA-binding domain"/>
    <property type="match status" value="1"/>
</dbReference>
<dbReference type="RefSeq" id="WP_311818299.1">
    <property type="nucleotide sequence ID" value="NZ_JARQBN010000001.1"/>
</dbReference>
<dbReference type="SUPFAM" id="SSF46894">
    <property type="entry name" value="C-terminal effector domain of the bipartite response regulators"/>
    <property type="match status" value="1"/>
</dbReference>
<protein>
    <submittedName>
        <fullName evidence="5">LuxR C-terminal-related transcriptional regulator</fullName>
    </submittedName>
</protein>
<dbReference type="PRINTS" id="PR00038">
    <property type="entry name" value="HTHLUXR"/>
</dbReference>
<evidence type="ECO:0000256" key="2">
    <source>
        <dbReference type="ARBA" id="ARBA00023125"/>
    </source>
</evidence>
<reference evidence="5 6" key="1">
    <citation type="submission" date="2023-03" db="EMBL/GenBank/DDBJ databases">
        <authorList>
            <person name="Shen W."/>
            <person name="Cai J."/>
        </authorList>
    </citation>
    <scope>NUCLEOTIDE SEQUENCE [LARGE SCALE GENOMIC DNA]</scope>
    <source>
        <strain evidence="5 6">B101</strain>
    </source>
</reference>
<sequence>MVCLILLQFFFRERNEKAVESSEELEQTALIQNFCQDHQFTQRECEVFQLLLQHYSNQEIADQLFLSLGTVKTHVHNIFIKLEIKKRTQIFPLFETYEASF</sequence>
<dbReference type="PROSITE" id="PS50043">
    <property type="entry name" value="HTH_LUXR_2"/>
    <property type="match status" value="1"/>
</dbReference>
<evidence type="ECO:0000313" key="5">
    <source>
        <dbReference type="EMBL" id="MDT2827068.1"/>
    </source>
</evidence>
<evidence type="ECO:0000259" key="4">
    <source>
        <dbReference type="PROSITE" id="PS50043"/>
    </source>
</evidence>
<dbReference type="SMART" id="SM00421">
    <property type="entry name" value="HTH_LUXR"/>
    <property type="match status" value="1"/>
</dbReference>
<keyword evidence="2" id="KW-0238">DNA-binding</keyword>
<dbReference type="InterPro" id="IPR036388">
    <property type="entry name" value="WH-like_DNA-bd_sf"/>
</dbReference>